<dbReference type="Pfam" id="PF14441">
    <property type="entry name" value="OTT_1508_deam"/>
    <property type="match status" value="1"/>
</dbReference>
<comment type="caution">
    <text evidence="1">The sequence shown here is derived from an EMBL/GenBank/DDBJ whole genome shotgun (WGS) entry which is preliminary data.</text>
</comment>
<organism evidence="1 2">
    <name type="scientific">Guyanagaster necrorhizus</name>
    <dbReference type="NCBI Taxonomy" id="856835"/>
    <lineage>
        <taxon>Eukaryota</taxon>
        <taxon>Fungi</taxon>
        <taxon>Dikarya</taxon>
        <taxon>Basidiomycota</taxon>
        <taxon>Agaricomycotina</taxon>
        <taxon>Agaricomycetes</taxon>
        <taxon>Agaricomycetidae</taxon>
        <taxon>Agaricales</taxon>
        <taxon>Marasmiineae</taxon>
        <taxon>Physalacriaceae</taxon>
        <taxon>Guyanagaster</taxon>
    </lineage>
</organism>
<dbReference type="GeneID" id="66112931"/>
<reference evidence="1" key="1">
    <citation type="submission" date="2020-11" db="EMBL/GenBank/DDBJ databases">
        <title>Adaptations for nitrogen fixation in a non-lichenized fungal sporocarp promotes dispersal by wood-feeding termites.</title>
        <authorList>
            <consortium name="DOE Joint Genome Institute"/>
            <person name="Koch R.A."/>
            <person name="Yoon G."/>
            <person name="Arayal U."/>
            <person name="Lail K."/>
            <person name="Amirebrahimi M."/>
            <person name="Labutti K."/>
            <person name="Lipzen A."/>
            <person name="Riley R."/>
            <person name="Barry K."/>
            <person name="Henrissat B."/>
            <person name="Grigoriev I.V."/>
            <person name="Herr J.R."/>
            <person name="Aime M.C."/>
        </authorList>
    </citation>
    <scope>NUCLEOTIDE SEQUENCE</scope>
    <source>
        <strain evidence="1">MCA 3950</strain>
    </source>
</reference>
<protein>
    <submittedName>
        <fullName evidence="1">Uncharacterized protein</fullName>
    </submittedName>
</protein>
<proteinExistence type="predicted"/>
<evidence type="ECO:0000313" key="1">
    <source>
        <dbReference type="EMBL" id="KAG7441526.1"/>
    </source>
</evidence>
<dbReference type="RefSeq" id="XP_043035026.1">
    <property type="nucleotide sequence ID" value="XM_043190634.1"/>
</dbReference>
<dbReference type="EMBL" id="MU250559">
    <property type="protein sequence ID" value="KAG7441526.1"/>
    <property type="molecule type" value="Genomic_DNA"/>
</dbReference>
<dbReference type="OrthoDB" id="2824533at2759"/>
<sequence>MVTTDEDGKFLDRFIGGGDGRIEEQYTCCPHCECAMLAALLQRWKKHQSASVIGVSKLSCFGCRLFFTAYRDVCSQLPGIDWPPSFVMTGAHNNLYLP</sequence>
<evidence type="ECO:0000313" key="2">
    <source>
        <dbReference type="Proteomes" id="UP000812287"/>
    </source>
</evidence>
<accession>A0A9P7VI77</accession>
<dbReference type="Proteomes" id="UP000812287">
    <property type="component" value="Unassembled WGS sequence"/>
</dbReference>
<dbReference type="AlphaFoldDB" id="A0A9P7VI77"/>
<keyword evidence="2" id="KW-1185">Reference proteome</keyword>
<name>A0A9P7VI77_9AGAR</name>
<gene>
    <name evidence="1" type="ORF">BT62DRAFT_997144</name>
</gene>
<dbReference type="InterPro" id="IPR027796">
    <property type="entry name" value="OTT_1508_deam-like"/>
</dbReference>